<keyword evidence="3" id="KW-1185">Reference proteome</keyword>
<dbReference type="InterPro" id="IPR043714">
    <property type="entry name" value="DUF5655"/>
</dbReference>
<protein>
    <recommendedName>
        <fullName evidence="1">DUF5655 domain-containing protein</fullName>
    </recommendedName>
</protein>
<reference evidence="2 3" key="1">
    <citation type="submission" date="2019-07" db="EMBL/GenBank/DDBJ databases">
        <title>Microlunatus dokdonensis sp. nov. isolated from the rhizospheric soil of the wild plant Elymus tsukushiensis.</title>
        <authorList>
            <person name="Ghim S.-Y."/>
            <person name="Hwang Y.-J."/>
            <person name="Son J.-S."/>
            <person name="Shin J.-H."/>
        </authorList>
    </citation>
    <scope>NUCLEOTIDE SEQUENCE [LARGE SCALE GENOMIC DNA]</scope>
    <source>
        <strain evidence="2 3">KUDC0627</strain>
    </source>
</reference>
<dbReference type="OrthoDB" id="3530622at2"/>
<feature type="domain" description="DUF5655" evidence="1">
    <location>
        <begin position="21"/>
        <end position="128"/>
    </location>
</feature>
<dbReference type="Pfam" id="PF18899">
    <property type="entry name" value="DUF5655"/>
    <property type="match status" value="1"/>
</dbReference>
<evidence type="ECO:0000313" key="3">
    <source>
        <dbReference type="Proteomes" id="UP000319263"/>
    </source>
</evidence>
<accession>A0A516Q081</accession>
<proteinExistence type="predicted"/>
<dbReference type="AlphaFoldDB" id="A0A516Q081"/>
<evidence type="ECO:0000313" key="2">
    <source>
        <dbReference type="EMBL" id="QDP96834.1"/>
    </source>
</evidence>
<sequence length="140" mass="15702">MVDFCTLLIDLGSVTERVWSVDDHLDGRTEGVRELYRRLIDMVEACGPFSYAVSKSAITLKGTRRGFAGAVPKQDRLDGYLDLQRRVDDPRILSSSPYTKRLFVHYFRLTEPDQLDDSFAELIAEAYAVGQGEHLSSGLG</sequence>
<dbReference type="KEGG" id="mik:FOE78_13755"/>
<dbReference type="Proteomes" id="UP000319263">
    <property type="component" value="Chromosome"/>
</dbReference>
<evidence type="ECO:0000259" key="1">
    <source>
        <dbReference type="Pfam" id="PF18899"/>
    </source>
</evidence>
<dbReference type="EMBL" id="CP041692">
    <property type="protein sequence ID" value="QDP96834.1"/>
    <property type="molecule type" value="Genomic_DNA"/>
</dbReference>
<gene>
    <name evidence="2" type="ORF">FOE78_13755</name>
</gene>
<organism evidence="2 3">
    <name type="scientific">Microlunatus elymi</name>
    <dbReference type="NCBI Taxonomy" id="2596828"/>
    <lineage>
        <taxon>Bacteria</taxon>
        <taxon>Bacillati</taxon>
        <taxon>Actinomycetota</taxon>
        <taxon>Actinomycetes</taxon>
        <taxon>Propionibacteriales</taxon>
        <taxon>Propionibacteriaceae</taxon>
        <taxon>Microlunatus</taxon>
    </lineage>
</organism>
<name>A0A516Q081_9ACTN</name>